<dbReference type="EMBL" id="CAUYUJ010013125">
    <property type="protein sequence ID" value="CAK0835611.1"/>
    <property type="molecule type" value="Genomic_DNA"/>
</dbReference>
<feature type="region of interest" description="Disordered" evidence="1">
    <location>
        <begin position="250"/>
        <end position="322"/>
    </location>
</feature>
<reference evidence="2" key="1">
    <citation type="submission" date="2023-10" db="EMBL/GenBank/DDBJ databases">
        <authorList>
            <person name="Chen Y."/>
            <person name="Shah S."/>
            <person name="Dougan E. K."/>
            <person name="Thang M."/>
            <person name="Chan C."/>
        </authorList>
    </citation>
    <scope>NUCLEOTIDE SEQUENCE [LARGE SCALE GENOMIC DNA]</scope>
</reference>
<keyword evidence="3" id="KW-1185">Reference proteome</keyword>
<gene>
    <name evidence="2" type="ORF">PCOR1329_LOCUS32407</name>
</gene>
<sequence length="322" mass="33092">MAERRKVTCPMCGVAMVASSQEECMAHMEVCGAFKERHGDPKASPEAPAVAPPLSLEEACERYASAVLPLVPLQRTGRGPRSGERLGADAAVQSVVQMTIVPQLRCVSDTSGSVKDDNGDAADGFALADLATLSLAGELAPLGRDATAVRAEIVTALGQVKRASDAAAAEQAEAAQPPGHERICGLVGASLGRLAAGCQFCDHCAAVSTRSQAVPRPCRKAAPARGAPGPLRAGSPRCRGSFASWRGCGAARPSAAAPSGPAAAPRGRAVSRGSVRVRAGARARARGRARAGARARAGGLRRVGKRPPPRVRLWRRSGPSPE</sequence>
<evidence type="ECO:0000256" key="1">
    <source>
        <dbReference type="SAM" id="MobiDB-lite"/>
    </source>
</evidence>
<comment type="caution">
    <text evidence="2">The sequence shown here is derived from an EMBL/GenBank/DDBJ whole genome shotgun (WGS) entry which is preliminary data.</text>
</comment>
<proteinExistence type="predicted"/>
<feature type="compositionally biased region" description="Low complexity" evidence="1">
    <location>
        <begin position="250"/>
        <end position="278"/>
    </location>
</feature>
<evidence type="ECO:0000313" key="3">
    <source>
        <dbReference type="Proteomes" id="UP001189429"/>
    </source>
</evidence>
<dbReference type="Proteomes" id="UP001189429">
    <property type="component" value="Unassembled WGS sequence"/>
</dbReference>
<evidence type="ECO:0000313" key="2">
    <source>
        <dbReference type="EMBL" id="CAK0835611.1"/>
    </source>
</evidence>
<protein>
    <submittedName>
        <fullName evidence="2">Uncharacterized protein</fullName>
    </submittedName>
</protein>
<name>A0ABN9ST87_9DINO</name>
<feature type="compositionally biased region" description="Basic residues" evidence="1">
    <location>
        <begin position="279"/>
        <end position="293"/>
    </location>
</feature>
<organism evidence="2 3">
    <name type="scientific">Prorocentrum cordatum</name>
    <dbReference type="NCBI Taxonomy" id="2364126"/>
    <lineage>
        <taxon>Eukaryota</taxon>
        <taxon>Sar</taxon>
        <taxon>Alveolata</taxon>
        <taxon>Dinophyceae</taxon>
        <taxon>Prorocentrales</taxon>
        <taxon>Prorocentraceae</taxon>
        <taxon>Prorocentrum</taxon>
    </lineage>
</organism>
<accession>A0ABN9ST87</accession>
<feature type="compositionally biased region" description="Basic residues" evidence="1">
    <location>
        <begin position="302"/>
        <end position="315"/>
    </location>
</feature>